<evidence type="ECO:0000313" key="8">
    <source>
        <dbReference type="Proteomes" id="UP000015523"/>
    </source>
</evidence>
<dbReference type="EMBL" id="AUWY01000120">
    <property type="protein sequence ID" value="EQB30528.1"/>
    <property type="molecule type" value="Genomic_DNA"/>
</dbReference>
<evidence type="ECO:0000256" key="3">
    <source>
        <dbReference type="ARBA" id="ARBA00023004"/>
    </source>
</evidence>
<protein>
    <recommendedName>
        <fullName evidence="6">Cytochrome c domain-containing protein</fullName>
    </recommendedName>
</protein>
<dbReference type="SUPFAM" id="SSF46626">
    <property type="entry name" value="Cytochrome c"/>
    <property type="match status" value="1"/>
</dbReference>
<dbReference type="PROSITE" id="PS51007">
    <property type="entry name" value="CYTC"/>
    <property type="match status" value="1"/>
</dbReference>
<dbReference type="Proteomes" id="UP000015523">
    <property type="component" value="Unassembled WGS sequence"/>
</dbReference>
<gene>
    <name evidence="7" type="ORF">M529_19455</name>
</gene>
<dbReference type="AlphaFoldDB" id="T0KAL1"/>
<keyword evidence="3 4" id="KW-0408">Iron</keyword>
<comment type="caution">
    <text evidence="7">The sequence shown here is derived from an EMBL/GenBank/DDBJ whole genome shotgun (WGS) entry which is preliminary data.</text>
</comment>
<dbReference type="GO" id="GO:0020037">
    <property type="term" value="F:heme binding"/>
    <property type="evidence" value="ECO:0007669"/>
    <property type="project" value="InterPro"/>
</dbReference>
<accession>T0KAL1</accession>
<evidence type="ECO:0000313" key="7">
    <source>
        <dbReference type="EMBL" id="EQB30528.1"/>
    </source>
</evidence>
<dbReference type="InterPro" id="IPR036909">
    <property type="entry name" value="Cyt_c-like_dom_sf"/>
</dbReference>
<dbReference type="STRING" id="1346791.M529_19455"/>
<reference evidence="7 8" key="1">
    <citation type="journal article" date="2013" name="Genome Announc.">
        <title>Draft Genome Sequence of Sphingobium ummariense Strain RL-3, a Hexachlorocyclohexane-Degrading Bacterium.</title>
        <authorList>
            <person name="Kohli P."/>
            <person name="Dua A."/>
            <person name="Sangwan N."/>
            <person name="Oldach P."/>
            <person name="Khurana J.P."/>
            <person name="Lal R."/>
        </authorList>
    </citation>
    <scope>NUCLEOTIDE SEQUENCE [LARGE SCALE GENOMIC DNA]</scope>
    <source>
        <strain evidence="7 8">RL-3</strain>
    </source>
</reference>
<feature type="domain" description="Cytochrome c" evidence="6">
    <location>
        <begin position="28"/>
        <end position="104"/>
    </location>
</feature>
<dbReference type="Gene3D" id="1.10.760.10">
    <property type="entry name" value="Cytochrome c-like domain"/>
    <property type="match status" value="1"/>
</dbReference>
<evidence type="ECO:0000256" key="2">
    <source>
        <dbReference type="ARBA" id="ARBA00022723"/>
    </source>
</evidence>
<dbReference type="Pfam" id="PF13442">
    <property type="entry name" value="Cytochrome_CBB3"/>
    <property type="match status" value="1"/>
</dbReference>
<keyword evidence="8" id="KW-1185">Reference proteome</keyword>
<dbReference type="PANTHER" id="PTHR35008:SF9">
    <property type="entry name" value="CYTOCHROME C DOMAIN-CONTAINING PROTEIN"/>
    <property type="match status" value="1"/>
</dbReference>
<dbReference type="GO" id="GO:0009055">
    <property type="term" value="F:electron transfer activity"/>
    <property type="evidence" value="ECO:0007669"/>
    <property type="project" value="InterPro"/>
</dbReference>
<sequence length="123" mass="12788">MLLPPLAMLALPFIASAQDMPGSMQAKNNTAEGGKIFKEICAACHLPDARGTGAIPALAKDANLADPAYPIGVLAKGKGAMPPMDDILTPAQMAAVITYVRTNFGNAYPQPVTEADVKRLGKP</sequence>
<name>T0KAL1_9SPHN</name>
<evidence type="ECO:0000256" key="1">
    <source>
        <dbReference type="ARBA" id="ARBA00022617"/>
    </source>
</evidence>
<dbReference type="InterPro" id="IPR009056">
    <property type="entry name" value="Cyt_c-like_dom"/>
</dbReference>
<proteinExistence type="predicted"/>
<feature type="signal peptide" evidence="5">
    <location>
        <begin position="1"/>
        <end position="17"/>
    </location>
</feature>
<keyword evidence="5" id="KW-0732">Signal</keyword>
<keyword evidence="1 4" id="KW-0349">Heme</keyword>
<feature type="chain" id="PRO_5004578832" description="Cytochrome c domain-containing protein" evidence="5">
    <location>
        <begin position="18"/>
        <end position="123"/>
    </location>
</feature>
<dbReference type="PATRIC" id="fig|1346791.3.peg.3756"/>
<dbReference type="InterPro" id="IPR051459">
    <property type="entry name" value="Cytochrome_c-type_DH"/>
</dbReference>
<evidence type="ECO:0000259" key="6">
    <source>
        <dbReference type="PROSITE" id="PS51007"/>
    </source>
</evidence>
<keyword evidence="2 4" id="KW-0479">Metal-binding</keyword>
<evidence type="ECO:0000256" key="5">
    <source>
        <dbReference type="SAM" id="SignalP"/>
    </source>
</evidence>
<dbReference type="eggNOG" id="COG2010">
    <property type="taxonomic scope" value="Bacteria"/>
</dbReference>
<organism evidence="7 8">
    <name type="scientific">Sphingobium ummariense RL-3</name>
    <dbReference type="NCBI Taxonomy" id="1346791"/>
    <lineage>
        <taxon>Bacteria</taxon>
        <taxon>Pseudomonadati</taxon>
        <taxon>Pseudomonadota</taxon>
        <taxon>Alphaproteobacteria</taxon>
        <taxon>Sphingomonadales</taxon>
        <taxon>Sphingomonadaceae</taxon>
        <taxon>Sphingobium</taxon>
    </lineage>
</organism>
<evidence type="ECO:0000256" key="4">
    <source>
        <dbReference type="PROSITE-ProRule" id="PRU00433"/>
    </source>
</evidence>
<dbReference type="PANTHER" id="PTHR35008">
    <property type="entry name" value="BLL4482 PROTEIN-RELATED"/>
    <property type="match status" value="1"/>
</dbReference>
<dbReference type="GO" id="GO:0046872">
    <property type="term" value="F:metal ion binding"/>
    <property type="evidence" value="ECO:0007669"/>
    <property type="project" value="UniProtKB-KW"/>
</dbReference>